<keyword evidence="3" id="KW-1185">Reference proteome</keyword>
<protein>
    <recommendedName>
        <fullName evidence="1">Replication protein A 70 kDa DNA-binding subunit B/D first OB fold domain-containing protein</fullName>
    </recommendedName>
</protein>
<evidence type="ECO:0000313" key="2">
    <source>
        <dbReference type="EMBL" id="KAG5541840.1"/>
    </source>
</evidence>
<dbReference type="AlphaFoldDB" id="A0AAV6JP57"/>
<dbReference type="SUPFAM" id="SSF50249">
    <property type="entry name" value="Nucleic acid-binding proteins"/>
    <property type="match status" value="1"/>
</dbReference>
<organism evidence="2 3">
    <name type="scientific">Rhododendron griersonianum</name>
    <dbReference type="NCBI Taxonomy" id="479676"/>
    <lineage>
        <taxon>Eukaryota</taxon>
        <taxon>Viridiplantae</taxon>
        <taxon>Streptophyta</taxon>
        <taxon>Embryophyta</taxon>
        <taxon>Tracheophyta</taxon>
        <taxon>Spermatophyta</taxon>
        <taxon>Magnoliopsida</taxon>
        <taxon>eudicotyledons</taxon>
        <taxon>Gunneridae</taxon>
        <taxon>Pentapetalae</taxon>
        <taxon>asterids</taxon>
        <taxon>Ericales</taxon>
        <taxon>Ericaceae</taxon>
        <taxon>Ericoideae</taxon>
        <taxon>Rhodoreae</taxon>
        <taxon>Rhododendron</taxon>
    </lineage>
</organism>
<dbReference type="InterPro" id="IPR012340">
    <property type="entry name" value="NA-bd_OB-fold"/>
</dbReference>
<comment type="caution">
    <text evidence="2">The sequence shown here is derived from an EMBL/GenBank/DDBJ whole genome shotgun (WGS) entry which is preliminary data.</text>
</comment>
<evidence type="ECO:0000313" key="3">
    <source>
        <dbReference type="Proteomes" id="UP000823749"/>
    </source>
</evidence>
<proteinExistence type="predicted"/>
<dbReference type="Gene3D" id="2.40.50.140">
    <property type="entry name" value="Nucleic acid-binding proteins"/>
    <property type="match status" value="1"/>
</dbReference>
<evidence type="ECO:0000259" key="1">
    <source>
        <dbReference type="Pfam" id="PF02721"/>
    </source>
</evidence>
<reference evidence="2" key="1">
    <citation type="submission" date="2020-08" db="EMBL/GenBank/DDBJ databases">
        <title>Plant Genome Project.</title>
        <authorList>
            <person name="Zhang R.-G."/>
        </authorList>
    </citation>
    <scope>NUCLEOTIDE SEQUENCE</scope>
    <source>
        <strain evidence="2">WSP0</strain>
        <tissue evidence="2">Leaf</tissue>
    </source>
</reference>
<dbReference type="Proteomes" id="UP000823749">
    <property type="component" value="Chromosome 7"/>
</dbReference>
<dbReference type="Pfam" id="PF02721">
    <property type="entry name" value="DUF223"/>
    <property type="match status" value="1"/>
</dbReference>
<name>A0AAV6JP57_9ERIC</name>
<dbReference type="InterPro" id="IPR003871">
    <property type="entry name" value="RFA1B/D_OB_1st"/>
</dbReference>
<feature type="domain" description="Replication protein A 70 kDa DNA-binding subunit B/D first OB fold" evidence="1">
    <location>
        <begin position="8"/>
        <end position="106"/>
    </location>
</feature>
<dbReference type="EMBL" id="JACTNZ010000007">
    <property type="protein sequence ID" value="KAG5541840.1"/>
    <property type="molecule type" value="Genomic_DNA"/>
</dbReference>
<sequence length="167" mass="19398">MAPNIMLIKDVDTHSRNWTCQVMVLEEAIPHLTREGRLYKRFILQDIEGSKVQPTVFGGDINVFKNNLRLYHTYAISNANVTQIDEIHRSVKNEYQWVISSRTPVREIQVDGLTLRTIKQDFIKIADIPNILESDPSFDILFAVLNVSERRKTTKTYVANLRIIDQR</sequence>
<gene>
    <name evidence="2" type="ORF">RHGRI_021623</name>
</gene>
<accession>A0AAV6JP57</accession>